<dbReference type="AlphaFoldDB" id="A0A5N5WN73"/>
<keyword evidence="2" id="KW-1185">Reference proteome</keyword>
<organism evidence="1 2">
    <name type="scientific">Aspergillus leporis</name>
    <dbReference type="NCBI Taxonomy" id="41062"/>
    <lineage>
        <taxon>Eukaryota</taxon>
        <taxon>Fungi</taxon>
        <taxon>Dikarya</taxon>
        <taxon>Ascomycota</taxon>
        <taxon>Pezizomycotina</taxon>
        <taxon>Eurotiomycetes</taxon>
        <taxon>Eurotiomycetidae</taxon>
        <taxon>Eurotiales</taxon>
        <taxon>Aspergillaceae</taxon>
        <taxon>Aspergillus</taxon>
        <taxon>Aspergillus subgen. Circumdati</taxon>
    </lineage>
</organism>
<dbReference type="SUPFAM" id="SSF51126">
    <property type="entry name" value="Pectin lyase-like"/>
    <property type="match status" value="1"/>
</dbReference>
<name>A0A5N5WN73_9EURO</name>
<accession>A0A5N5WN73</accession>
<protein>
    <submittedName>
        <fullName evidence="1">Uncharacterized protein</fullName>
    </submittedName>
</protein>
<reference evidence="1 2" key="1">
    <citation type="submission" date="2019-04" db="EMBL/GenBank/DDBJ databases">
        <title>Friends and foes A comparative genomics study of 23 Aspergillus species from section Flavi.</title>
        <authorList>
            <consortium name="DOE Joint Genome Institute"/>
            <person name="Kjaerbolling I."/>
            <person name="Vesth T."/>
            <person name="Frisvad J.C."/>
            <person name="Nybo J.L."/>
            <person name="Theobald S."/>
            <person name="Kildgaard S."/>
            <person name="Isbrandt T."/>
            <person name="Kuo A."/>
            <person name="Sato A."/>
            <person name="Lyhne E.K."/>
            <person name="Kogle M.E."/>
            <person name="Wiebenga A."/>
            <person name="Kun R.S."/>
            <person name="Lubbers R.J."/>
            <person name="Makela M.R."/>
            <person name="Barry K."/>
            <person name="Chovatia M."/>
            <person name="Clum A."/>
            <person name="Daum C."/>
            <person name="Haridas S."/>
            <person name="He G."/>
            <person name="LaButti K."/>
            <person name="Lipzen A."/>
            <person name="Mondo S."/>
            <person name="Riley R."/>
            <person name="Salamov A."/>
            <person name="Simmons B.A."/>
            <person name="Magnuson J.K."/>
            <person name="Henrissat B."/>
            <person name="Mortensen U.H."/>
            <person name="Larsen T.O."/>
            <person name="Devries R.P."/>
            <person name="Grigoriev I.V."/>
            <person name="Machida M."/>
            <person name="Baker S.E."/>
            <person name="Andersen M.R."/>
        </authorList>
    </citation>
    <scope>NUCLEOTIDE SEQUENCE [LARGE SCALE GENOMIC DNA]</scope>
    <source>
        <strain evidence="1 2">CBS 151.66</strain>
    </source>
</reference>
<gene>
    <name evidence="1" type="ORF">BDV29DRAFT_161727</name>
</gene>
<evidence type="ECO:0000313" key="1">
    <source>
        <dbReference type="EMBL" id="KAB8069147.1"/>
    </source>
</evidence>
<dbReference type="OrthoDB" id="1046782at2759"/>
<evidence type="ECO:0000313" key="2">
    <source>
        <dbReference type="Proteomes" id="UP000326565"/>
    </source>
</evidence>
<dbReference type="Proteomes" id="UP000326565">
    <property type="component" value="Unassembled WGS sequence"/>
</dbReference>
<dbReference type="EMBL" id="ML732354">
    <property type="protein sequence ID" value="KAB8069147.1"/>
    <property type="molecule type" value="Genomic_DNA"/>
</dbReference>
<sequence>MAQSNGWFDVTQYGVELSSEDTQCSGIQNAIAAAKSENITLSDEESLLTIIITDPNKIPITISDSNVTIQDLSFVHDQGDVSGSWKPVPYTEAILVVGVRVRNIQLTRLHFENPTFGIKVLQVGGPVKIESISGQPLQAGIQIEDARGKVHVDKAEFIPRWNSTSTVLNY</sequence>
<dbReference type="InterPro" id="IPR011050">
    <property type="entry name" value="Pectin_lyase_fold/virulence"/>
</dbReference>
<proteinExistence type="predicted"/>